<dbReference type="EMBL" id="JAABLP010000001">
    <property type="protein sequence ID" value="NBN62073.1"/>
    <property type="molecule type" value="Genomic_DNA"/>
</dbReference>
<comment type="caution">
    <text evidence="1">The sequence shown here is derived from an EMBL/GenBank/DDBJ whole genome shotgun (WGS) entry which is preliminary data.</text>
</comment>
<gene>
    <name evidence="1" type="ORF">GWI71_00100</name>
</gene>
<protein>
    <submittedName>
        <fullName evidence="1">Uncharacterized protein</fullName>
    </submittedName>
</protein>
<evidence type="ECO:0000313" key="2">
    <source>
        <dbReference type="Proteomes" id="UP000541347"/>
    </source>
</evidence>
<keyword evidence="2" id="KW-1185">Reference proteome</keyword>
<dbReference type="Proteomes" id="UP000541347">
    <property type="component" value="Unassembled WGS sequence"/>
</dbReference>
<evidence type="ECO:0000313" key="1">
    <source>
        <dbReference type="EMBL" id="NBN62073.1"/>
    </source>
</evidence>
<name>A0ABW9ZBQ6_9HYPH</name>
<organism evidence="1 2">
    <name type="scientific">Pannonibacter tanglangensis</name>
    <dbReference type="NCBI Taxonomy" id="2750084"/>
    <lineage>
        <taxon>Bacteria</taxon>
        <taxon>Pseudomonadati</taxon>
        <taxon>Pseudomonadota</taxon>
        <taxon>Alphaproteobacteria</taxon>
        <taxon>Hyphomicrobiales</taxon>
        <taxon>Stappiaceae</taxon>
        <taxon>Pannonibacter</taxon>
    </lineage>
</organism>
<reference evidence="1 2" key="1">
    <citation type="submission" date="2020-01" db="EMBL/GenBank/DDBJ databases">
        <authorList>
            <person name="Peng S.Y."/>
            <person name="Li J."/>
            <person name="Wang M."/>
            <person name="Wang L."/>
            <person name="Wang C.Q."/>
            <person name="Wang J.R."/>
        </authorList>
    </citation>
    <scope>NUCLEOTIDE SEQUENCE [LARGE SCALE GENOMIC DNA]</scope>
    <source>
        <strain evidence="1 2">XCT-34</strain>
    </source>
</reference>
<sequence>MNKQIRKAAALEVARWRARKASAEAQARANHRWELELFYQRGVEVGTAAAGLEHYASAAFEREFRYRMRQAASEVTASLRPDIQRVVNEISEHLRPSAGVRFPPPETTEDTPIVYVDTRVDFDVKPRGYRIAVMVGGIARWFHAR</sequence>
<accession>A0ABW9ZBQ6</accession>
<proteinExistence type="predicted"/>
<dbReference type="RefSeq" id="WP_161672726.1">
    <property type="nucleotide sequence ID" value="NZ_JAABLP010000001.1"/>
</dbReference>